<reference evidence="1" key="1">
    <citation type="submission" date="2021-02" db="EMBL/GenBank/DDBJ databases">
        <authorList>
            <consortium name="DOE Joint Genome Institute"/>
            <person name="Ahrendt S."/>
            <person name="Looney B.P."/>
            <person name="Miyauchi S."/>
            <person name="Morin E."/>
            <person name="Drula E."/>
            <person name="Courty P.E."/>
            <person name="Chicoki N."/>
            <person name="Fauchery L."/>
            <person name="Kohler A."/>
            <person name="Kuo A."/>
            <person name="Labutti K."/>
            <person name="Pangilinan J."/>
            <person name="Lipzen A."/>
            <person name="Riley R."/>
            <person name="Andreopoulos W."/>
            <person name="He G."/>
            <person name="Johnson J."/>
            <person name="Barry K.W."/>
            <person name="Grigoriev I.V."/>
            <person name="Nagy L."/>
            <person name="Hibbett D."/>
            <person name="Henrissat B."/>
            <person name="Matheny P.B."/>
            <person name="Labbe J."/>
            <person name="Martin F."/>
        </authorList>
    </citation>
    <scope>NUCLEOTIDE SEQUENCE</scope>
    <source>
        <strain evidence="1">EC-137</strain>
    </source>
</reference>
<evidence type="ECO:0000313" key="1">
    <source>
        <dbReference type="EMBL" id="KAI0027769.1"/>
    </source>
</evidence>
<dbReference type="Proteomes" id="UP000814128">
    <property type="component" value="Unassembled WGS sequence"/>
</dbReference>
<reference evidence="1" key="2">
    <citation type="journal article" date="2022" name="New Phytol.">
        <title>Evolutionary transition to the ectomycorrhizal habit in the genomes of a hyperdiverse lineage of mushroom-forming fungi.</title>
        <authorList>
            <person name="Looney B."/>
            <person name="Miyauchi S."/>
            <person name="Morin E."/>
            <person name="Drula E."/>
            <person name="Courty P.E."/>
            <person name="Kohler A."/>
            <person name="Kuo A."/>
            <person name="LaButti K."/>
            <person name="Pangilinan J."/>
            <person name="Lipzen A."/>
            <person name="Riley R."/>
            <person name="Andreopoulos W."/>
            <person name="He G."/>
            <person name="Johnson J."/>
            <person name="Nolan M."/>
            <person name="Tritt A."/>
            <person name="Barry K.W."/>
            <person name="Grigoriev I.V."/>
            <person name="Nagy L.G."/>
            <person name="Hibbett D."/>
            <person name="Henrissat B."/>
            <person name="Matheny P.B."/>
            <person name="Labbe J."/>
            <person name="Martin F.M."/>
        </authorList>
    </citation>
    <scope>NUCLEOTIDE SEQUENCE</scope>
    <source>
        <strain evidence="1">EC-137</strain>
    </source>
</reference>
<sequence length="156" mass="17865">MSHGVQYHGHVRLTFNQMEEKGTAEGPTDDKELNSEHCQRIRKTHEFFNHTEDVHVATEDLLDTRPNSNLKPDKTTHEPTDRNKVTEWGGDQSEMVDHAVLCVHRFSVGCWAGIRGDESGHKLLLVPEQLVVSRAGWTVEVHKMINRFLSEKWGQT</sequence>
<accession>A0ACB8Q7K4</accession>
<proteinExistence type="predicted"/>
<keyword evidence="2" id="KW-1185">Reference proteome</keyword>
<evidence type="ECO:0000313" key="2">
    <source>
        <dbReference type="Proteomes" id="UP000814128"/>
    </source>
</evidence>
<gene>
    <name evidence="1" type="ORF">K488DRAFT_74288</name>
</gene>
<organism evidence="1 2">
    <name type="scientific">Vararia minispora EC-137</name>
    <dbReference type="NCBI Taxonomy" id="1314806"/>
    <lineage>
        <taxon>Eukaryota</taxon>
        <taxon>Fungi</taxon>
        <taxon>Dikarya</taxon>
        <taxon>Basidiomycota</taxon>
        <taxon>Agaricomycotina</taxon>
        <taxon>Agaricomycetes</taxon>
        <taxon>Russulales</taxon>
        <taxon>Lachnocladiaceae</taxon>
        <taxon>Vararia</taxon>
    </lineage>
</organism>
<protein>
    <submittedName>
        <fullName evidence="1">Uncharacterized protein</fullName>
    </submittedName>
</protein>
<comment type="caution">
    <text evidence="1">The sequence shown here is derived from an EMBL/GenBank/DDBJ whole genome shotgun (WGS) entry which is preliminary data.</text>
</comment>
<name>A0ACB8Q7K4_9AGAM</name>
<dbReference type="EMBL" id="MU273842">
    <property type="protein sequence ID" value="KAI0027769.1"/>
    <property type="molecule type" value="Genomic_DNA"/>
</dbReference>